<feature type="domain" description="PhoU" evidence="7">
    <location>
        <begin position="460"/>
        <end position="540"/>
    </location>
</feature>
<feature type="domain" description="PhoU" evidence="7">
    <location>
        <begin position="355"/>
        <end position="439"/>
    </location>
</feature>
<proteinExistence type="predicted"/>
<comment type="subcellular location">
    <subcellularLocation>
        <location evidence="1">Cell membrane</location>
        <topology evidence="1">Multi-pass membrane protein</topology>
    </subcellularLocation>
</comment>
<keyword evidence="3 6" id="KW-0812">Transmembrane</keyword>
<dbReference type="NCBIfam" id="NF037997">
    <property type="entry name" value="Na_Pi_symport"/>
    <property type="match status" value="1"/>
</dbReference>
<feature type="transmembrane region" description="Helical" evidence="6">
    <location>
        <begin position="257"/>
        <end position="278"/>
    </location>
</feature>
<evidence type="ECO:0000256" key="5">
    <source>
        <dbReference type="ARBA" id="ARBA00023136"/>
    </source>
</evidence>
<organism evidence="8">
    <name type="scientific">bioreactor metagenome</name>
    <dbReference type="NCBI Taxonomy" id="1076179"/>
    <lineage>
        <taxon>unclassified sequences</taxon>
        <taxon>metagenomes</taxon>
        <taxon>ecological metagenomes</taxon>
    </lineage>
</organism>
<feature type="transmembrane region" description="Helical" evidence="6">
    <location>
        <begin position="179"/>
        <end position="200"/>
    </location>
</feature>
<dbReference type="InterPro" id="IPR026022">
    <property type="entry name" value="PhoU_dom"/>
</dbReference>
<dbReference type="PANTHER" id="PTHR10010:SF46">
    <property type="entry name" value="SODIUM-DEPENDENT PHOSPHATE TRANSPORT PROTEIN 2B"/>
    <property type="match status" value="1"/>
</dbReference>
<dbReference type="AlphaFoldDB" id="A0A644Z051"/>
<dbReference type="GO" id="GO:0005886">
    <property type="term" value="C:plasma membrane"/>
    <property type="evidence" value="ECO:0007669"/>
    <property type="project" value="UniProtKB-SubCell"/>
</dbReference>
<keyword evidence="5 6" id="KW-0472">Membrane</keyword>
<dbReference type="EMBL" id="VSSQ01006837">
    <property type="protein sequence ID" value="MPM34007.1"/>
    <property type="molecule type" value="Genomic_DNA"/>
</dbReference>
<evidence type="ECO:0000256" key="2">
    <source>
        <dbReference type="ARBA" id="ARBA00022475"/>
    </source>
</evidence>
<sequence length="582" mass="63772">MDIFNLFTLMGGLAMFLYGMNVMGGALEKRAGGQMKTILAQLTASRLRGFLLGMGVTAVIQSSSATTVMVVGLVNSGIMELSQAVNVIMGANVGTTATAWVLSLTGLKGDGLLIRLLKPSSFTPLLALWGIILHSFSRNTKRRDTGLIFLGFAVLMFGMQTMSDAVAPLADVPEFSRILLLFSNPLLGVLAGALVTGVIQSSSASVGILQALAVTGSVTYGSAIPIIMGQNIGTCVTALISSVGATKNAKRAAMVHLYFNILGTAFWLLVYIALNGAFRFAFVDEQATTFGIAVIHSCFNIACTLLLLPLSDKLERLARLTVKDTPEREELQLLDERLLSTPSIAIERSSLVAGEMARLSKETFQEALELLDSYDSKRAENVLKAEDQVDLYEDRLGTYLVQLSARSLSFSDSQGISRLLHAIGDFERISDHAVNVQEAAQEIHEKKIVFSPQARQELEVMMRAVREILELSVSAFLEGDLRKALQVEPLEQVVDDLRLELKNRHVQRLQKGECTIELGFVFSDLLTNFERVSDHCSNLAVCMIELSHNSLYTHEYLHAVKSGNNQEFIDEYNQYRGKYNLL</sequence>
<dbReference type="GO" id="GO:0044341">
    <property type="term" value="P:sodium-dependent phosphate transport"/>
    <property type="evidence" value="ECO:0007669"/>
    <property type="project" value="InterPro"/>
</dbReference>
<dbReference type="Gene3D" id="1.20.58.220">
    <property type="entry name" value="Phosphate transport system protein phou homolog 2, domain 2"/>
    <property type="match status" value="1"/>
</dbReference>
<evidence type="ECO:0000256" key="3">
    <source>
        <dbReference type="ARBA" id="ARBA00022692"/>
    </source>
</evidence>
<feature type="transmembrane region" description="Helical" evidence="6">
    <location>
        <begin position="148"/>
        <end position="167"/>
    </location>
</feature>
<dbReference type="GO" id="GO:0005436">
    <property type="term" value="F:sodium:phosphate symporter activity"/>
    <property type="evidence" value="ECO:0007669"/>
    <property type="project" value="InterPro"/>
</dbReference>
<feature type="transmembrane region" description="Helical" evidence="6">
    <location>
        <begin position="290"/>
        <end position="310"/>
    </location>
</feature>
<evidence type="ECO:0000256" key="1">
    <source>
        <dbReference type="ARBA" id="ARBA00004651"/>
    </source>
</evidence>
<evidence type="ECO:0000259" key="7">
    <source>
        <dbReference type="Pfam" id="PF01895"/>
    </source>
</evidence>
<feature type="transmembrane region" description="Helical" evidence="6">
    <location>
        <begin position="6"/>
        <end position="28"/>
    </location>
</feature>
<dbReference type="PANTHER" id="PTHR10010">
    <property type="entry name" value="SOLUTE CARRIER FAMILY 34 SODIUM PHOSPHATE , MEMBER 2-RELATED"/>
    <property type="match status" value="1"/>
</dbReference>
<keyword evidence="2" id="KW-1003">Cell membrane</keyword>
<evidence type="ECO:0000256" key="4">
    <source>
        <dbReference type="ARBA" id="ARBA00022989"/>
    </source>
</evidence>
<feature type="transmembrane region" description="Helical" evidence="6">
    <location>
        <begin position="49"/>
        <end position="72"/>
    </location>
</feature>
<dbReference type="InterPro" id="IPR038078">
    <property type="entry name" value="PhoU-like_sf"/>
</dbReference>
<gene>
    <name evidence="8" type="ORF">SDC9_80588</name>
</gene>
<feature type="transmembrane region" description="Helical" evidence="6">
    <location>
        <begin position="116"/>
        <end position="136"/>
    </location>
</feature>
<comment type="caution">
    <text evidence="8">The sequence shown here is derived from an EMBL/GenBank/DDBJ whole genome shotgun (WGS) entry which is preliminary data.</text>
</comment>
<accession>A0A644Z051</accession>
<reference evidence="8" key="1">
    <citation type="submission" date="2019-08" db="EMBL/GenBank/DDBJ databases">
        <authorList>
            <person name="Kucharzyk K."/>
            <person name="Murdoch R.W."/>
            <person name="Higgins S."/>
            <person name="Loffler F."/>
        </authorList>
    </citation>
    <scope>NUCLEOTIDE SEQUENCE</scope>
</reference>
<keyword evidence="4 6" id="KW-1133">Transmembrane helix</keyword>
<protein>
    <recommendedName>
        <fullName evidence="7">PhoU domain-containing protein</fullName>
    </recommendedName>
</protein>
<dbReference type="InterPro" id="IPR003841">
    <property type="entry name" value="Na/Pi_transpt"/>
</dbReference>
<evidence type="ECO:0000256" key="6">
    <source>
        <dbReference type="SAM" id="Phobius"/>
    </source>
</evidence>
<name>A0A644Z051_9ZZZZ</name>
<evidence type="ECO:0000313" key="8">
    <source>
        <dbReference type="EMBL" id="MPM34007.1"/>
    </source>
</evidence>
<dbReference type="SUPFAM" id="SSF109755">
    <property type="entry name" value="PhoU-like"/>
    <property type="match status" value="1"/>
</dbReference>
<dbReference type="Pfam" id="PF02690">
    <property type="entry name" value="Na_Pi_cotrans"/>
    <property type="match status" value="1"/>
</dbReference>
<dbReference type="Pfam" id="PF01895">
    <property type="entry name" value="PhoU"/>
    <property type="match status" value="2"/>
</dbReference>